<dbReference type="EMBL" id="JACMSC010000006">
    <property type="protein sequence ID" value="KAG6517120.1"/>
    <property type="molecule type" value="Genomic_DNA"/>
</dbReference>
<gene>
    <name evidence="2" type="ORF">ZIOFF_020500</name>
</gene>
<dbReference type="GO" id="GO:0003723">
    <property type="term" value="F:RNA binding"/>
    <property type="evidence" value="ECO:0007669"/>
    <property type="project" value="InterPro"/>
</dbReference>
<dbReference type="SUPFAM" id="SSF56808">
    <property type="entry name" value="Ribosomal protein L1"/>
    <property type="match status" value="1"/>
</dbReference>
<comment type="caution">
    <text evidence="2">The sequence shown here is derived from an EMBL/GenBank/DDBJ whole genome shotgun (WGS) entry which is preliminary data.</text>
</comment>
<reference evidence="2 3" key="1">
    <citation type="submission" date="2020-08" db="EMBL/GenBank/DDBJ databases">
        <title>Plant Genome Project.</title>
        <authorList>
            <person name="Zhang R.-G."/>
        </authorList>
    </citation>
    <scope>NUCLEOTIDE SEQUENCE [LARGE SCALE GENOMIC DNA]</scope>
    <source>
        <tissue evidence="2">Rhizome</tissue>
    </source>
</reference>
<feature type="compositionally biased region" description="Acidic residues" evidence="1">
    <location>
        <begin position="269"/>
        <end position="279"/>
    </location>
</feature>
<dbReference type="Gene3D" id="3.40.50.790">
    <property type="match status" value="1"/>
</dbReference>
<evidence type="ECO:0000313" key="2">
    <source>
        <dbReference type="EMBL" id="KAG6517120.1"/>
    </source>
</evidence>
<accession>A0A8J5HH53</accession>
<evidence type="ECO:0000256" key="1">
    <source>
        <dbReference type="SAM" id="MobiDB-lite"/>
    </source>
</evidence>
<evidence type="ECO:0000313" key="3">
    <source>
        <dbReference type="Proteomes" id="UP000734854"/>
    </source>
</evidence>
<dbReference type="Gene3D" id="3.30.190.20">
    <property type="match status" value="1"/>
</dbReference>
<dbReference type="InterPro" id="IPR028364">
    <property type="entry name" value="Ribosomal_uL1/biogenesis"/>
</dbReference>
<dbReference type="InterPro" id="IPR023674">
    <property type="entry name" value="Ribosomal_uL1-like"/>
</dbReference>
<evidence type="ECO:0008006" key="4">
    <source>
        <dbReference type="Google" id="ProtNLM"/>
    </source>
</evidence>
<dbReference type="CDD" id="cd00403">
    <property type="entry name" value="Ribosomal_L1"/>
    <property type="match status" value="1"/>
</dbReference>
<feature type="region of interest" description="Disordered" evidence="1">
    <location>
        <begin position="247"/>
        <end position="279"/>
    </location>
</feature>
<keyword evidence="3" id="KW-1185">Reference proteome</keyword>
<organism evidence="2 3">
    <name type="scientific">Zingiber officinale</name>
    <name type="common">Ginger</name>
    <name type="synonym">Amomum zingiber</name>
    <dbReference type="NCBI Taxonomy" id="94328"/>
    <lineage>
        <taxon>Eukaryota</taxon>
        <taxon>Viridiplantae</taxon>
        <taxon>Streptophyta</taxon>
        <taxon>Embryophyta</taxon>
        <taxon>Tracheophyta</taxon>
        <taxon>Spermatophyta</taxon>
        <taxon>Magnoliopsida</taxon>
        <taxon>Liliopsida</taxon>
        <taxon>Zingiberales</taxon>
        <taxon>Zingiberaceae</taxon>
        <taxon>Zingiber</taxon>
    </lineage>
</organism>
<dbReference type="Pfam" id="PF00687">
    <property type="entry name" value="Ribosomal_L1"/>
    <property type="match status" value="1"/>
</dbReference>
<name>A0A8J5HH53_ZINOF</name>
<dbReference type="PANTHER" id="PTHR23105">
    <property type="entry name" value="RIBOSOMAL PROTEIN L7AE FAMILY MEMBER"/>
    <property type="match status" value="1"/>
</dbReference>
<dbReference type="InterPro" id="IPR016095">
    <property type="entry name" value="Ribosomal_uL1_3-a/b-sand"/>
</dbReference>
<sequence>MLLPSLSTSRAKRDVVARSVDALLKWLRRHPGDDFLHLVLTTKKVPRGVRPNNFRVPLPHRLYSSCCLFVDDRPRSSLAPSAARDAVRHLALPLSDVLTLSEIRSRCRTPEARRSLAASHDLFLADRHLIPLLPSLLGDPFFSKKKKGNHRTPVPLDLSIPSWPEDLRRACGSTKFHLGPNTSSEIKVGRVSQGRDELIDNVMAAIEGVVLNVPKKWKNVRSLHLKATNSLALPLYDSMETCAKIESSSRSSNVEEKKQGSEAQSQVEEMVEIADEVESESDVDAQDKFKKLINYLRDRFLSCDQIPHLTSDSDSLPISTAKKVATVPAQTQNDEATIANI</sequence>
<dbReference type="Proteomes" id="UP000734854">
    <property type="component" value="Unassembled WGS sequence"/>
</dbReference>
<protein>
    <recommendedName>
        <fullName evidence="4">Ribosomal L1 domain-containing protein 1</fullName>
    </recommendedName>
</protein>
<proteinExistence type="predicted"/>
<dbReference type="AlphaFoldDB" id="A0A8J5HH53"/>
<dbReference type="InterPro" id="IPR050257">
    <property type="entry name" value="eL8/uL1-like"/>
</dbReference>